<proteinExistence type="predicted"/>
<keyword evidence="5" id="KW-1185">Reference proteome</keyword>
<reference evidence="5" key="1">
    <citation type="journal article" date="2019" name="Int. J. Syst. Evol. Microbiol.">
        <title>The Global Catalogue of Microorganisms (GCM) 10K type strain sequencing project: providing services to taxonomists for standard genome sequencing and annotation.</title>
        <authorList>
            <consortium name="The Broad Institute Genomics Platform"/>
            <consortium name="The Broad Institute Genome Sequencing Center for Infectious Disease"/>
            <person name="Wu L."/>
            <person name="Ma J."/>
        </authorList>
    </citation>
    <scope>NUCLEOTIDE SEQUENCE [LARGE SCALE GENOMIC DNA]</scope>
    <source>
        <strain evidence="5">ICMP 6774ER</strain>
    </source>
</reference>
<organism evidence="4 5">
    <name type="scientific">Nonomuraea mangrovi</name>
    <dbReference type="NCBI Taxonomy" id="2316207"/>
    <lineage>
        <taxon>Bacteria</taxon>
        <taxon>Bacillati</taxon>
        <taxon>Actinomycetota</taxon>
        <taxon>Actinomycetes</taxon>
        <taxon>Streptosporangiales</taxon>
        <taxon>Streptosporangiaceae</taxon>
        <taxon>Nonomuraea</taxon>
    </lineage>
</organism>
<dbReference type="Pfam" id="PF00012">
    <property type="entry name" value="HSP70"/>
    <property type="match status" value="1"/>
</dbReference>
<evidence type="ECO:0000313" key="5">
    <source>
        <dbReference type="Proteomes" id="UP001597368"/>
    </source>
</evidence>
<evidence type="ECO:0000256" key="3">
    <source>
        <dbReference type="ARBA" id="ARBA00023186"/>
    </source>
</evidence>
<evidence type="ECO:0000313" key="4">
    <source>
        <dbReference type="EMBL" id="MFD1933323.1"/>
    </source>
</evidence>
<accession>A0ABW4SUN3</accession>
<dbReference type="Proteomes" id="UP001597368">
    <property type="component" value="Unassembled WGS sequence"/>
</dbReference>
<feature type="non-terminal residue" evidence="4">
    <location>
        <position position="1"/>
    </location>
</feature>
<dbReference type="InterPro" id="IPR036188">
    <property type="entry name" value="FAD/NAD-bd_sf"/>
</dbReference>
<dbReference type="EMBL" id="JBHUFV010000027">
    <property type="protein sequence ID" value="MFD1933323.1"/>
    <property type="molecule type" value="Genomic_DNA"/>
</dbReference>
<dbReference type="Gene3D" id="3.50.50.60">
    <property type="entry name" value="FAD/NAD(P)-binding domain"/>
    <property type="match status" value="1"/>
</dbReference>
<evidence type="ECO:0000256" key="1">
    <source>
        <dbReference type="ARBA" id="ARBA00022741"/>
    </source>
</evidence>
<dbReference type="SUPFAM" id="SSF51905">
    <property type="entry name" value="FAD/NAD(P)-binding domain"/>
    <property type="match status" value="1"/>
</dbReference>
<sequence length="182" mass="19553">EKAKVELSSVTQTTISLPFITADAAGPKHLNTTLMRSTFDQITADLVERCMGPVKQAMADAKLTADDIDEVILVGGSTRYRRLDVPRLAEFEATSVYYAATAVEARLCRHDPVAVVGGGNSAGQAAAYLAQHAARVRLLVRSSDLRKSDLRSGSIKRMASAVGESAMAIRQVHEHLEMSGVK</sequence>
<keyword evidence="3" id="KW-0143">Chaperone</keyword>
<dbReference type="RefSeq" id="WP_379573368.1">
    <property type="nucleotide sequence ID" value="NZ_JBHUFV010000027.1"/>
</dbReference>
<dbReference type="Gene3D" id="3.30.420.40">
    <property type="match status" value="1"/>
</dbReference>
<protein>
    <submittedName>
        <fullName evidence="4">Hsp70 family protein</fullName>
    </submittedName>
</protein>
<gene>
    <name evidence="4" type="ORF">ACFSKW_17785</name>
</gene>
<dbReference type="PRINTS" id="PR00469">
    <property type="entry name" value="PNDRDTASEII"/>
</dbReference>
<name>A0ABW4SUN3_9ACTN</name>
<comment type="caution">
    <text evidence="4">The sequence shown here is derived from an EMBL/GenBank/DDBJ whole genome shotgun (WGS) entry which is preliminary data.</text>
</comment>
<dbReference type="PANTHER" id="PTHR19375">
    <property type="entry name" value="HEAT SHOCK PROTEIN 70KDA"/>
    <property type="match status" value="1"/>
</dbReference>
<keyword evidence="2" id="KW-0067">ATP-binding</keyword>
<dbReference type="Gene3D" id="3.90.640.10">
    <property type="entry name" value="Actin, Chain A, domain 4"/>
    <property type="match status" value="1"/>
</dbReference>
<dbReference type="InterPro" id="IPR013126">
    <property type="entry name" value="Hsp_70_fam"/>
</dbReference>
<dbReference type="SUPFAM" id="SSF53067">
    <property type="entry name" value="Actin-like ATPase domain"/>
    <property type="match status" value="1"/>
</dbReference>
<dbReference type="InterPro" id="IPR043129">
    <property type="entry name" value="ATPase_NBD"/>
</dbReference>
<evidence type="ECO:0000256" key="2">
    <source>
        <dbReference type="ARBA" id="ARBA00022840"/>
    </source>
</evidence>
<keyword evidence="1" id="KW-0547">Nucleotide-binding</keyword>